<evidence type="ECO:0000256" key="3">
    <source>
        <dbReference type="ARBA" id="ARBA00022787"/>
    </source>
</evidence>
<dbReference type="RefSeq" id="XP_033768366.1">
    <property type="nucleotide sequence ID" value="XM_033912475.1"/>
</dbReference>
<evidence type="ECO:0000256" key="6">
    <source>
        <dbReference type="ARBA" id="ARBA00023136"/>
    </source>
</evidence>
<name>A0A8B8UXD2_SACPA</name>
<sequence>MQKKAIGSVMINGSVHLWGTDGKASLISVESIALVWFIKLCASEEAKNMVTGLQVVFSNNTDLSPDGKLPVLILDDGMKVSGYVNIVQFLRKNRHTSKYEKRTNDEETMAIAGKQDHLLEYSLLNFVDIEMSRLTDYQLFLNTKNYNEYTKKLFSKLLYFPMWYNTPLQLRSQARENCQEIIGSLTLEDDQEFVESKAMESASQLAQSKTFKIAHKNKIKGKQDLQQVKYNLQFDNRLQDFVRNWLAVRKKLDDSVILFPDILFFANIYVQLSLPDGKRIRSKLEQTFGSEFVNNTSNKIDVFIHKSSNNLEQRDPQFKEQGNAVMSLYNLACKYI</sequence>
<protein>
    <submittedName>
        <fullName evidence="9">SAM complex subunit SAM37</fullName>
    </submittedName>
</protein>
<organism evidence="9">
    <name type="scientific">Saccharomyces paradoxus</name>
    <name type="common">Yeast</name>
    <name type="synonym">Saccharomyces douglasii</name>
    <dbReference type="NCBI Taxonomy" id="27291"/>
    <lineage>
        <taxon>Eukaryota</taxon>
        <taxon>Fungi</taxon>
        <taxon>Dikarya</taxon>
        <taxon>Ascomycota</taxon>
        <taxon>Saccharomycotina</taxon>
        <taxon>Saccharomycetes</taxon>
        <taxon>Saccharomycetales</taxon>
        <taxon>Saccharomycetaceae</taxon>
        <taxon>Saccharomyces</taxon>
    </lineage>
</organism>
<accession>A0A8B8UXD2</accession>
<keyword evidence="4" id="KW-0653">Protein transport</keyword>
<dbReference type="OrthoDB" id="5835136at2759"/>
<dbReference type="Pfam" id="PF11801">
    <property type="entry name" value="Tom37_C"/>
    <property type="match status" value="1"/>
</dbReference>
<evidence type="ECO:0000259" key="8">
    <source>
        <dbReference type="Pfam" id="PF11801"/>
    </source>
</evidence>
<dbReference type="CDD" id="cd03078">
    <property type="entry name" value="GST_N_Metaxin1_like"/>
    <property type="match status" value="1"/>
</dbReference>
<evidence type="ECO:0000313" key="9">
    <source>
        <dbReference type="RefSeq" id="XP_033768366.1"/>
    </source>
</evidence>
<gene>
    <name evidence="9" type="primary">SAM37</name>
    <name evidence="9" type="ORF">SPAR_M01790</name>
</gene>
<evidence type="ECO:0000256" key="5">
    <source>
        <dbReference type="ARBA" id="ARBA00023128"/>
    </source>
</evidence>
<dbReference type="PANTHER" id="PTHR12289">
    <property type="entry name" value="METAXIN RELATED"/>
    <property type="match status" value="1"/>
</dbReference>
<evidence type="ECO:0000256" key="4">
    <source>
        <dbReference type="ARBA" id="ARBA00022927"/>
    </source>
</evidence>
<evidence type="ECO:0000256" key="2">
    <source>
        <dbReference type="ARBA" id="ARBA00022448"/>
    </source>
</evidence>
<dbReference type="InterPro" id="IPR031317">
    <property type="entry name" value="Tom37_C"/>
</dbReference>
<evidence type="ECO:0000259" key="7">
    <source>
        <dbReference type="Pfam" id="PF10568"/>
    </source>
</evidence>
<dbReference type="GeneID" id="54632756"/>
<dbReference type="GO" id="GO:0015031">
    <property type="term" value="P:protein transport"/>
    <property type="evidence" value="ECO:0007669"/>
    <property type="project" value="UniProtKB-KW"/>
</dbReference>
<feature type="domain" description="Tom37 C-terminal" evidence="8">
    <location>
        <begin position="192"/>
        <end position="335"/>
    </location>
</feature>
<reference evidence="9" key="4">
    <citation type="submission" date="2025-08" db="UniProtKB">
        <authorList>
            <consortium name="RefSeq"/>
        </authorList>
    </citation>
    <scope>IDENTIFICATION</scope>
    <source>
        <strain evidence="9">CBS432</strain>
    </source>
</reference>
<comment type="subcellular location">
    <subcellularLocation>
        <location evidence="1">Mitochondrion outer membrane</location>
    </subcellularLocation>
</comment>
<dbReference type="GO" id="GO:0001401">
    <property type="term" value="C:SAM complex"/>
    <property type="evidence" value="ECO:0007669"/>
    <property type="project" value="InterPro"/>
</dbReference>
<dbReference type="KEGG" id="spao:SPAR_M01790"/>
<proteinExistence type="predicted"/>
<dbReference type="AlphaFoldDB" id="A0A8B8UXD2"/>
<reference evidence="9" key="3">
    <citation type="submission" date="2025-07" db="EMBL/GenBank/DDBJ databases">
        <authorList>
            <consortium name="NCBI Genome Project"/>
        </authorList>
    </citation>
    <scope>NUCLEOTIDE SEQUENCE</scope>
    <source>
        <strain evidence="9">CBS432</strain>
    </source>
</reference>
<keyword evidence="2" id="KW-0813">Transport</keyword>
<feature type="domain" description="Mitochondrial outer membrane transport complex Sam37/metaxin N-terminal" evidence="7">
    <location>
        <begin position="31"/>
        <end position="171"/>
    </location>
</feature>
<dbReference type="VEuPathDB" id="FungiDB:SPAR_M01790"/>
<reference evidence="9" key="2">
    <citation type="submission" date="2020-01" db="EMBL/GenBank/DDBJ databases">
        <title>Population-level Yeast Reference Genomes.</title>
        <authorList>
            <person name="Yue J.-X."/>
        </authorList>
    </citation>
    <scope>NUCLEOTIDE SEQUENCE</scope>
    <source>
        <strain evidence="9">CBS432</strain>
    </source>
</reference>
<dbReference type="InterPro" id="IPR050931">
    <property type="entry name" value="Mito_Protein_Transport_Metaxin"/>
</dbReference>
<keyword evidence="6" id="KW-0472">Membrane</keyword>
<keyword evidence="5" id="KW-0496">Mitochondrion</keyword>
<dbReference type="InterPro" id="IPR019564">
    <property type="entry name" value="Sam37/metaxin_N"/>
</dbReference>
<reference evidence="9" key="1">
    <citation type="journal article" date="2017" name="Nat. Genet.">
        <title>Contrasting evolutionary genome dynamics between domesticated and wild yeasts.</title>
        <authorList>
            <person name="Yue J.X."/>
            <person name="Li J."/>
            <person name="Aigrain L."/>
            <person name="Hallin J."/>
            <person name="Persson K."/>
            <person name="Oliver K."/>
            <person name="Bergstrom A."/>
            <person name="Coupland P."/>
            <person name="Warringer J."/>
            <person name="Lagomarsino M.C."/>
            <person name="Fischer G."/>
            <person name="Durbin R."/>
            <person name="Liti G."/>
        </authorList>
    </citation>
    <scope>NUCLEOTIDE SEQUENCE</scope>
    <source>
        <strain evidence="9">CBS432</strain>
    </source>
</reference>
<dbReference type="Pfam" id="PF10568">
    <property type="entry name" value="Tom37"/>
    <property type="match status" value="1"/>
</dbReference>
<dbReference type="GO" id="GO:0007005">
    <property type="term" value="P:mitochondrion organization"/>
    <property type="evidence" value="ECO:0007669"/>
    <property type="project" value="TreeGrafter"/>
</dbReference>
<evidence type="ECO:0000256" key="1">
    <source>
        <dbReference type="ARBA" id="ARBA00004294"/>
    </source>
</evidence>
<keyword evidence="3" id="KW-1000">Mitochondrion outer membrane</keyword>
<dbReference type="PANTHER" id="PTHR12289:SF41">
    <property type="entry name" value="FAILED AXON CONNECTIONS-RELATED"/>
    <property type="match status" value="1"/>
</dbReference>